<evidence type="ECO:0000313" key="7">
    <source>
        <dbReference type="Proteomes" id="UP000315628"/>
    </source>
</evidence>
<keyword evidence="7" id="KW-1185">Reference proteome</keyword>
<dbReference type="InterPro" id="IPR009057">
    <property type="entry name" value="Homeodomain-like_sf"/>
</dbReference>
<keyword evidence="2 4" id="KW-0238">DNA-binding</keyword>
<dbReference type="RefSeq" id="WP_211356503.1">
    <property type="nucleotide sequence ID" value="NZ_BAAAYT010000001.1"/>
</dbReference>
<dbReference type="AlphaFoldDB" id="A0A560WDQ5"/>
<dbReference type="Pfam" id="PF00440">
    <property type="entry name" value="TetR_N"/>
    <property type="match status" value="1"/>
</dbReference>
<evidence type="ECO:0000259" key="5">
    <source>
        <dbReference type="PROSITE" id="PS50977"/>
    </source>
</evidence>
<dbReference type="PANTHER" id="PTHR30055:SF234">
    <property type="entry name" value="HTH-TYPE TRANSCRIPTIONAL REGULATOR BETI"/>
    <property type="match status" value="1"/>
</dbReference>
<dbReference type="GO" id="GO:0003700">
    <property type="term" value="F:DNA-binding transcription factor activity"/>
    <property type="evidence" value="ECO:0007669"/>
    <property type="project" value="TreeGrafter"/>
</dbReference>
<dbReference type="InterPro" id="IPR050109">
    <property type="entry name" value="HTH-type_TetR-like_transc_reg"/>
</dbReference>
<gene>
    <name evidence="6" type="ORF">FB557_1329</name>
</gene>
<dbReference type="PROSITE" id="PS50977">
    <property type="entry name" value="HTH_TETR_2"/>
    <property type="match status" value="1"/>
</dbReference>
<sequence>MTDSQARTSESTRARRSDAQRSVAAILEAAQACLALDPDASTAEIARAAGVGRVTLYGHFGSRLELVDQTFARSMARAEETLDQVDLSGDARDGLARLIGSSWTLIARSRSILVAAQRTLPPERIRELHDRPMRRVQDLIERGQAVGAFRTDLPTTWMVATFYSVLHGAADEITAGRLDSDSAADLITSTILPCFARDPAPSR</sequence>
<dbReference type="Gene3D" id="1.10.357.10">
    <property type="entry name" value="Tetracycline Repressor, domain 2"/>
    <property type="match status" value="1"/>
</dbReference>
<dbReference type="InterPro" id="IPR036271">
    <property type="entry name" value="Tet_transcr_reg_TetR-rel_C_sf"/>
</dbReference>
<organism evidence="6 7">
    <name type="scientific">Marihabitans asiaticum</name>
    <dbReference type="NCBI Taxonomy" id="415218"/>
    <lineage>
        <taxon>Bacteria</taxon>
        <taxon>Bacillati</taxon>
        <taxon>Actinomycetota</taxon>
        <taxon>Actinomycetes</taxon>
        <taxon>Micrococcales</taxon>
        <taxon>Intrasporangiaceae</taxon>
        <taxon>Marihabitans</taxon>
    </lineage>
</organism>
<comment type="caution">
    <text evidence="6">The sequence shown here is derived from an EMBL/GenBank/DDBJ whole genome shotgun (WGS) entry which is preliminary data.</text>
</comment>
<name>A0A560WDQ5_9MICO</name>
<evidence type="ECO:0000256" key="4">
    <source>
        <dbReference type="PROSITE-ProRule" id="PRU00335"/>
    </source>
</evidence>
<proteinExistence type="predicted"/>
<evidence type="ECO:0000256" key="2">
    <source>
        <dbReference type="ARBA" id="ARBA00023125"/>
    </source>
</evidence>
<reference evidence="6 7" key="1">
    <citation type="submission" date="2019-06" db="EMBL/GenBank/DDBJ databases">
        <title>Sequencing the genomes of 1000 actinobacteria strains.</title>
        <authorList>
            <person name="Klenk H.-P."/>
        </authorList>
    </citation>
    <scope>NUCLEOTIDE SEQUENCE [LARGE SCALE GENOMIC DNA]</scope>
    <source>
        <strain evidence="6 7">DSM 18935</strain>
    </source>
</reference>
<dbReference type="GO" id="GO:0000976">
    <property type="term" value="F:transcription cis-regulatory region binding"/>
    <property type="evidence" value="ECO:0007669"/>
    <property type="project" value="TreeGrafter"/>
</dbReference>
<feature type="domain" description="HTH tetR-type" evidence="5">
    <location>
        <begin position="20"/>
        <end position="78"/>
    </location>
</feature>
<evidence type="ECO:0000313" key="6">
    <source>
        <dbReference type="EMBL" id="TWD15799.1"/>
    </source>
</evidence>
<dbReference type="EMBL" id="VIUW01000002">
    <property type="protein sequence ID" value="TWD15799.1"/>
    <property type="molecule type" value="Genomic_DNA"/>
</dbReference>
<protein>
    <submittedName>
        <fullName evidence="6">TetR family transcriptional regulator</fullName>
    </submittedName>
</protein>
<dbReference type="InterPro" id="IPR001647">
    <property type="entry name" value="HTH_TetR"/>
</dbReference>
<evidence type="ECO:0000256" key="3">
    <source>
        <dbReference type="ARBA" id="ARBA00023163"/>
    </source>
</evidence>
<evidence type="ECO:0000256" key="1">
    <source>
        <dbReference type="ARBA" id="ARBA00023015"/>
    </source>
</evidence>
<accession>A0A560WDQ5</accession>
<dbReference type="SUPFAM" id="SSF46689">
    <property type="entry name" value="Homeodomain-like"/>
    <property type="match status" value="1"/>
</dbReference>
<dbReference type="SUPFAM" id="SSF48498">
    <property type="entry name" value="Tetracyclin repressor-like, C-terminal domain"/>
    <property type="match status" value="1"/>
</dbReference>
<dbReference type="PANTHER" id="PTHR30055">
    <property type="entry name" value="HTH-TYPE TRANSCRIPTIONAL REGULATOR RUTR"/>
    <property type="match status" value="1"/>
</dbReference>
<dbReference type="Proteomes" id="UP000315628">
    <property type="component" value="Unassembled WGS sequence"/>
</dbReference>
<keyword evidence="1" id="KW-0805">Transcription regulation</keyword>
<feature type="DNA-binding region" description="H-T-H motif" evidence="4">
    <location>
        <begin position="41"/>
        <end position="60"/>
    </location>
</feature>
<keyword evidence="3" id="KW-0804">Transcription</keyword>